<proteinExistence type="inferred from homology"/>
<dbReference type="EMBL" id="CP018154">
    <property type="protein sequence ID" value="APG63423.1"/>
    <property type="molecule type" value="Genomic_DNA"/>
</dbReference>
<evidence type="ECO:0000256" key="1">
    <source>
        <dbReference type="ARBA" id="ARBA00007198"/>
    </source>
</evidence>
<name>A0A1L3JEE9_9SPHN</name>
<dbReference type="PROSITE" id="PS51353">
    <property type="entry name" value="ARSC"/>
    <property type="match status" value="1"/>
</dbReference>
<dbReference type="Pfam" id="PF03960">
    <property type="entry name" value="ArsC"/>
    <property type="match status" value="1"/>
</dbReference>
<dbReference type="InterPro" id="IPR006504">
    <property type="entry name" value="Tscrpt_reg_Spx/MgsR"/>
</dbReference>
<dbReference type="OrthoDB" id="9803749at2"/>
<evidence type="ECO:0000256" key="2">
    <source>
        <dbReference type="PROSITE-ProRule" id="PRU01282"/>
    </source>
</evidence>
<dbReference type="SUPFAM" id="SSF52833">
    <property type="entry name" value="Thioredoxin-like"/>
    <property type="match status" value="1"/>
</dbReference>
<dbReference type="NCBIfam" id="NF008107">
    <property type="entry name" value="PRK10853.1"/>
    <property type="match status" value="1"/>
</dbReference>
<evidence type="ECO:0000313" key="4">
    <source>
        <dbReference type="Proteomes" id="UP000242561"/>
    </source>
</evidence>
<dbReference type="KEGG" id="sphl:LPB140_00550"/>
<gene>
    <name evidence="3" type="ORF">LPB140_00550</name>
</gene>
<dbReference type="RefSeq" id="WP_072560069.1">
    <property type="nucleotide sequence ID" value="NZ_CP018154.1"/>
</dbReference>
<organism evidence="3 4">
    <name type="scientific">Sphingorhabdus lutea</name>
    <dbReference type="NCBI Taxonomy" id="1913578"/>
    <lineage>
        <taxon>Bacteria</taxon>
        <taxon>Pseudomonadati</taxon>
        <taxon>Pseudomonadota</taxon>
        <taxon>Alphaproteobacteria</taxon>
        <taxon>Sphingomonadales</taxon>
        <taxon>Sphingomonadaceae</taxon>
        <taxon>Sphingorhabdus</taxon>
    </lineage>
</organism>
<dbReference type="PANTHER" id="PTHR30041:SF8">
    <property type="entry name" value="PROTEIN YFFB"/>
    <property type="match status" value="1"/>
</dbReference>
<dbReference type="InterPro" id="IPR006660">
    <property type="entry name" value="Arsenate_reductase-like"/>
</dbReference>
<comment type="similarity">
    <text evidence="1 2">Belongs to the ArsC family.</text>
</comment>
<sequence length="115" mass="12984">MNVKIYGIPNCDTMKKARVWLENAGIKAEFHDYKKLGIDTATLNKWCDIVGFEPLLNKRGTTFRKLDDADKADIDKVKAVRLMADNPSMIKRPVAEYDGGLLVGFTPDEYAQKFA</sequence>
<dbReference type="InterPro" id="IPR036249">
    <property type="entry name" value="Thioredoxin-like_sf"/>
</dbReference>
<dbReference type="PANTHER" id="PTHR30041">
    <property type="entry name" value="ARSENATE REDUCTASE"/>
    <property type="match status" value="1"/>
</dbReference>
<dbReference type="CDD" id="cd03035">
    <property type="entry name" value="ArsC_Yffb"/>
    <property type="match status" value="1"/>
</dbReference>
<keyword evidence="4" id="KW-1185">Reference proteome</keyword>
<accession>A0A1L3JEE9</accession>
<reference evidence="3 4" key="1">
    <citation type="submission" date="2016-11" db="EMBL/GenBank/DDBJ databases">
        <title>Sphingorhabdus sp. LPB0140, isolated from marine environment.</title>
        <authorList>
            <person name="Kim E."/>
            <person name="Yi H."/>
        </authorList>
    </citation>
    <scope>NUCLEOTIDE SEQUENCE [LARGE SCALE GENOMIC DNA]</scope>
    <source>
        <strain evidence="3 4">LPB0140</strain>
    </source>
</reference>
<dbReference type="Proteomes" id="UP000242561">
    <property type="component" value="Chromosome"/>
</dbReference>
<dbReference type="NCBIfam" id="TIGR01617">
    <property type="entry name" value="arsC_related"/>
    <property type="match status" value="1"/>
</dbReference>
<dbReference type="AlphaFoldDB" id="A0A1L3JEE9"/>
<dbReference type="STRING" id="1913578.LPB140_00550"/>
<evidence type="ECO:0000313" key="3">
    <source>
        <dbReference type="EMBL" id="APG63423.1"/>
    </source>
</evidence>
<dbReference type="Gene3D" id="3.40.30.10">
    <property type="entry name" value="Glutaredoxin"/>
    <property type="match status" value="1"/>
</dbReference>
<protein>
    <submittedName>
        <fullName evidence="3">Arsenate reductase</fullName>
    </submittedName>
</protein>